<dbReference type="InterPro" id="IPR000146">
    <property type="entry name" value="FBPase_class-1"/>
</dbReference>
<proteinExistence type="inferred from homology"/>
<dbReference type="NCBIfam" id="NF006778">
    <property type="entry name" value="PRK09293.1-1"/>
    <property type="match status" value="1"/>
</dbReference>
<feature type="binding site" evidence="12">
    <location>
        <position position="131"/>
    </location>
    <ligand>
        <name>Mg(2+)</name>
        <dbReference type="ChEBI" id="CHEBI:18420"/>
        <label>1</label>
    </ligand>
</feature>
<evidence type="ECO:0000313" key="16">
    <source>
        <dbReference type="EMBL" id="MCS3676778.1"/>
    </source>
</evidence>
<dbReference type="EMBL" id="JANUAU010000002">
    <property type="protein sequence ID" value="MCS3676778.1"/>
    <property type="molecule type" value="Genomic_DNA"/>
</dbReference>
<dbReference type="OMA" id="NSRFWEP"/>
<dbReference type="Proteomes" id="UP001155057">
    <property type="component" value="Unassembled WGS sequence"/>
</dbReference>
<evidence type="ECO:0000259" key="15">
    <source>
        <dbReference type="Pfam" id="PF18913"/>
    </source>
</evidence>
<comment type="catalytic activity">
    <reaction evidence="1 12">
        <text>beta-D-fructose 1,6-bisphosphate + H2O = beta-D-fructose 6-phosphate + phosphate</text>
        <dbReference type="Rhea" id="RHEA:11064"/>
        <dbReference type="ChEBI" id="CHEBI:15377"/>
        <dbReference type="ChEBI" id="CHEBI:32966"/>
        <dbReference type="ChEBI" id="CHEBI:43474"/>
        <dbReference type="ChEBI" id="CHEBI:57634"/>
        <dbReference type="EC" id="3.1.3.11"/>
    </reaction>
</comment>
<evidence type="ECO:0000256" key="6">
    <source>
        <dbReference type="ARBA" id="ARBA00022801"/>
    </source>
</evidence>
<reference evidence="19" key="1">
    <citation type="submission" date="2022-08" db="EMBL/GenBank/DDBJ databases">
        <title>Genomic Encyclopedia of Type Strains, Phase V (KMG-V): Genome sequencing to study the core and pangenomes of soil and plant-associated prokaryotes.</title>
        <authorList>
            <person name="Whitman W."/>
        </authorList>
    </citation>
    <scope>NUCLEOTIDE SEQUENCE</scope>
    <source>
        <strain evidence="16">0</strain>
        <strain evidence="18">SP2016B</strain>
        <strain evidence="19">SP2017</strain>
        <strain evidence="20">SP3012</strain>
        <strain evidence="21">SP3026</strain>
        <strain evidence="17">SP3049</strain>
    </source>
</reference>
<keyword evidence="7 12" id="KW-0460">Magnesium</keyword>
<comment type="similarity">
    <text evidence="2 12 13">Belongs to the FBPase class 1 family.</text>
</comment>
<evidence type="ECO:0000256" key="1">
    <source>
        <dbReference type="ARBA" id="ARBA00001273"/>
    </source>
</evidence>
<feature type="binding site" evidence="12">
    <location>
        <position position="132"/>
    </location>
    <ligand>
        <name>Mg(2+)</name>
        <dbReference type="ChEBI" id="CHEBI:18420"/>
        <label>2</label>
    </ligand>
</feature>
<dbReference type="Proteomes" id="UP001155010">
    <property type="component" value="Unassembled WGS sequence"/>
</dbReference>
<evidence type="ECO:0000313" key="19">
    <source>
        <dbReference type="EMBL" id="MCS3950495.1"/>
    </source>
</evidence>
<feature type="binding site" evidence="12">
    <location>
        <position position="258"/>
    </location>
    <ligand>
        <name>substrate</name>
    </ligand>
</feature>
<evidence type="ECO:0000256" key="4">
    <source>
        <dbReference type="ARBA" id="ARBA00022490"/>
    </source>
</evidence>
<feature type="domain" description="Fructose-1-6-bisphosphatase class 1 C-terminal" evidence="15">
    <location>
        <begin position="215"/>
        <end position="345"/>
    </location>
</feature>
<dbReference type="CDD" id="cd00354">
    <property type="entry name" value="FBPase"/>
    <property type="match status" value="1"/>
</dbReference>
<dbReference type="GO" id="GO:0005829">
    <property type="term" value="C:cytosol"/>
    <property type="evidence" value="ECO:0007669"/>
    <property type="project" value="TreeGrafter"/>
</dbReference>
<evidence type="ECO:0000256" key="5">
    <source>
        <dbReference type="ARBA" id="ARBA00022723"/>
    </source>
</evidence>
<keyword evidence="4 12" id="KW-0963">Cytoplasm</keyword>
<evidence type="ECO:0000256" key="13">
    <source>
        <dbReference type="RuleBase" id="RU000508"/>
    </source>
</evidence>
<evidence type="ECO:0000256" key="2">
    <source>
        <dbReference type="ARBA" id="ARBA00010941"/>
    </source>
</evidence>
<evidence type="ECO:0000313" key="20">
    <source>
        <dbReference type="EMBL" id="MCS4035203.1"/>
    </source>
</evidence>
<name>A0A840E9X8_9BACT</name>
<evidence type="ECO:0000256" key="3">
    <source>
        <dbReference type="ARBA" id="ARBA00013093"/>
    </source>
</evidence>
<evidence type="ECO:0000313" key="21">
    <source>
        <dbReference type="EMBL" id="MCS4121074.1"/>
    </source>
</evidence>
<dbReference type="AlphaFoldDB" id="A0A840E9X8"/>
<sequence>MSHALSDGPAPSGALESVMTLEQFILDRRGRFPQSTGAFSRLLRDVSVAAKIINHNIRRAGILDVMGESGTVNVQDEKQKKLDEIADRELERALRRGGECCLVGSEEQADTISLSPRGDFQERFAVFFDPLDGSSNTDVNASVGTIFSVYTLPEGADEGDALDVALRPGAEQVAAGYVAYGSSTMFVFTTGNGVNGFTLDPGIGEFLLTHPDLQIPQAPAMYSINEADIEDFSPELRAFLQWLKTKDPDTGHRIRARYIGSFVSDFHRNLLTGGLYMYPATSDHPDGKLRLMYEANPMAFLVEQAGGRASTGHQRILDLQPEGLHERTPLFIGSAPLVKAAEAYLQGRGAEAVGGA</sequence>
<dbReference type="Proteomes" id="UP001155040">
    <property type="component" value="Unassembled WGS sequence"/>
</dbReference>
<keyword evidence="6 12" id="KW-0378">Hydrolase</keyword>
<dbReference type="PIRSF" id="PIRSF500210">
    <property type="entry name" value="FBPtase"/>
    <property type="match status" value="1"/>
</dbReference>
<dbReference type="Proteomes" id="UP001155027">
    <property type="component" value="Unassembled WGS sequence"/>
</dbReference>
<dbReference type="GO" id="GO:0030388">
    <property type="term" value="P:fructose 1,6-bisphosphate metabolic process"/>
    <property type="evidence" value="ECO:0007669"/>
    <property type="project" value="TreeGrafter"/>
</dbReference>
<dbReference type="PANTHER" id="PTHR11556">
    <property type="entry name" value="FRUCTOSE-1,6-BISPHOSPHATASE-RELATED"/>
    <property type="match status" value="1"/>
</dbReference>
<dbReference type="EMBL" id="JANUBB010000002">
    <property type="protein sequence ID" value="MCS3950495.1"/>
    <property type="molecule type" value="Genomic_DNA"/>
</dbReference>
<dbReference type="EMBL" id="JANUAE010000002">
    <property type="protein sequence ID" value="MCS3709008.1"/>
    <property type="molecule type" value="Genomic_DNA"/>
</dbReference>
<feature type="binding site" evidence="12">
    <location>
        <begin position="132"/>
        <end position="135"/>
    </location>
    <ligand>
        <name>substrate</name>
    </ligand>
</feature>
<comment type="caution">
    <text evidence="19">The sequence shown here is derived from an EMBL/GenBank/DDBJ whole genome shotgun (WGS) entry which is preliminary data.</text>
</comment>
<dbReference type="EMBL" id="JANTYZ010000004">
    <property type="protein sequence ID" value="MCS3865370.1"/>
    <property type="molecule type" value="Genomic_DNA"/>
</dbReference>
<evidence type="ECO:0000256" key="9">
    <source>
        <dbReference type="ARBA" id="ARBA00024331"/>
    </source>
</evidence>
<evidence type="ECO:0000256" key="10">
    <source>
        <dbReference type="ARBA" id="ARBA00072069"/>
    </source>
</evidence>
<dbReference type="GO" id="GO:0042132">
    <property type="term" value="F:fructose 1,6-bisphosphate 1-phosphatase activity"/>
    <property type="evidence" value="ECO:0007669"/>
    <property type="project" value="UniProtKB-UniRule"/>
</dbReference>
<comment type="caution">
    <text evidence="12">Lacks conserved residue(s) required for the propagation of feature annotation.</text>
</comment>
<feature type="binding site" evidence="12">
    <location>
        <position position="225"/>
    </location>
    <ligand>
        <name>substrate</name>
    </ligand>
</feature>
<dbReference type="EMBL" id="JANUBL010000002">
    <property type="protein sequence ID" value="MCS4121074.1"/>
    <property type="molecule type" value="Genomic_DNA"/>
</dbReference>
<accession>A0A840E9X8</accession>
<evidence type="ECO:0000256" key="12">
    <source>
        <dbReference type="HAMAP-Rule" id="MF_01855"/>
    </source>
</evidence>
<feature type="binding site" evidence="12">
    <location>
        <position position="106"/>
    </location>
    <ligand>
        <name>Mg(2+)</name>
        <dbReference type="ChEBI" id="CHEBI:18420"/>
        <label>1</label>
    </ligand>
</feature>
<protein>
    <recommendedName>
        <fullName evidence="10 12">Fructose-1,6-bisphosphatase class 1</fullName>
        <shortName evidence="12">FBPase class 1</shortName>
        <ecNumber evidence="3 12">3.1.3.11</ecNumber>
    </recommendedName>
    <alternativeName>
        <fullName evidence="11 12">D-fructose-1,6-bisphosphate 1-phosphohydrolase class 1</fullName>
    </alternativeName>
</protein>
<comment type="subunit">
    <text evidence="12">Homotetramer.</text>
</comment>
<keyword evidence="5 12" id="KW-0479">Metal-binding</keyword>
<dbReference type="EC" id="3.1.3.11" evidence="3 12"/>
<evidence type="ECO:0000256" key="8">
    <source>
        <dbReference type="ARBA" id="ARBA00023277"/>
    </source>
</evidence>
<dbReference type="GO" id="GO:0006002">
    <property type="term" value="P:fructose 6-phosphate metabolic process"/>
    <property type="evidence" value="ECO:0007669"/>
    <property type="project" value="TreeGrafter"/>
</dbReference>
<gene>
    <name evidence="12" type="primary">fbp</name>
    <name evidence="21" type="ORF">GGP45_001416</name>
    <name evidence="17" type="ORF">GGP61_000603</name>
    <name evidence="16" type="ORF">GGP71_000685</name>
    <name evidence="18" type="ORF">GGP82_001924</name>
    <name evidence="19" type="ORF">GGP83_000429</name>
    <name evidence="20" type="ORF">GGQ01_000244</name>
</gene>
<dbReference type="PIRSF" id="PIRSF000904">
    <property type="entry name" value="FBPtase_SBPase"/>
    <property type="match status" value="1"/>
</dbReference>
<dbReference type="GO" id="GO:0006094">
    <property type="term" value="P:gluconeogenesis"/>
    <property type="evidence" value="ECO:0007669"/>
    <property type="project" value="UniProtKB-UniRule"/>
</dbReference>
<dbReference type="Gene3D" id="3.30.540.10">
    <property type="entry name" value="Fructose-1,6-Bisphosphatase, subunit A, domain 1"/>
    <property type="match status" value="1"/>
</dbReference>
<dbReference type="HAMAP" id="MF_01855">
    <property type="entry name" value="FBPase_class1"/>
    <property type="match status" value="1"/>
</dbReference>
<dbReference type="Gene3D" id="3.40.190.80">
    <property type="match status" value="1"/>
</dbReference>
<organism evidence="19 22">
    <name type="scientific">Salinibacter ruber</name>
    <dbReference type="NCBI Taxonomy" id="146919"/>
    <lineage>
        <taxon>Bacteria</taxon>
        <taxon>Pseudomonadati</taxon>
        <taxon>Rhodothermota</taxon>
        <taxon>Rhodothermia</taxon>
        <taxon>Rhodothermales</taxon>
        <taxon>Salinibacteraceae</taxon>
        <taxon>Salinibacter</taxon>
    </lineage>
</organism>
<dbReference type="RefSeq" id="WP_011404224.1">
    <property type="nucleotide sequence ID" value="NZ_CALTRY010000004.1"/>
</dbReference>
<dbReference type="PANTHER" id="PTHR11556:SF35">
    <property type="entry name" value="SEDOHEPTULOSE-1,7-BISPHOSPHATASE, CHLOROPLASTIC"/>
    <property type="match status" value="1"/>
</dbReference>
<dbReference type="GO" id="GO:0005986">
    <property type="term" value="P:sucrose biosynthetic process"/>
    <property type="evidence" value="ECO:0007669"/>
    <property type="project" value="TreeGrafter"/>
</dbReference>
<feature type="binding site" evidence="12">
    <location>
        <position position="129"/>
    </location>
    <ligand>
        <name>Mg(2+)</name>
        <dbReference type="ChEBI" id="CHEBI:18420"/>
        <label>1</label>
    </ligand>
</feature>
<evidence type="ECO:0000256" key="11">
    <source>
        <dbReference type="ARBA" id="ARBA00081210"/>
    </source>
</evidence>
<comment type="cofactor">
    <cofactor evidence="12">
        <name>Mg(2+)</name>
        <dbReference type="ChEBI" id="CHEBI:18420"/>
    </cofactor>
    <text evidence="12">Binds 2 magnesium ions per subunit.</text>
</comment>
<dbReference type="EMBL" id="JANUBF010000001">
    <property type="protein sequence ID" value="MCS4035203.1"/>
    <property type="molecule type" value="Genomic_DNA"/>
</dbReference>
<dbReference type="Pfam" id="PF18913">
    <property type="entry name" value="FBPase_C"/>
    <property type="match status" value="1"/>
</dbReference>
<dbReference type="FunFam" id="3.30.540.10:FF:000002">
    <property type="entry name" value="Fructose-1,6-bisphosphatase class 1"/>
    <property type="match status" value="1"/>
</dbReference>
<feature type="binding site" evidence="12">
    <location>
        <position position="288"/>
    </location>
    <ligand>
        <name>substrate</name>
    </ligand>
</feature>
<evidence type="ECO:0000313" key="22">
    <source>
        <dbReference type="Proteomes" id="UP001155010"/>
    </source>
</evidence>
<feature type="binding site" evidence="12">
    <location>
        <position position="294"/>
    </location>
    <ligand>
        <name>Mg(2+)</name>
        <dbReference type="ChEBI" id="CHEBI:18420"/>
        <label>2</label>
    </ligand>
</feature>
<feature type="domain" description="Fructose-1-6-bisphosphatase class I N-terminal" evidence="14">
    <location>
        <begin position="19"/>
        <end position="211"/>
    </location>
</feature>
<dbReference type="PRINTS" id="PR00115">
    <property type="entry name" value="F16BPHPHTASE"/>
</dbReference>
<evidence type="ECO:0000256" key="7">
    <source>
        <dbReference type="ARBA" id="ARBA00022842"/>
    </source>
</evidence>
<dbReference type="Proteomes" id="UP001155034">
    <property type="component" value="Unassembled WGS sequence"/>
</dbReference>
<comment type="pathway">
    <text evidence="9">Carbohydrate biosynthesis.</text>
</comment>
<keyword evidence="8 12" id="KW-0119">Carbohydrate metabolism</keyword>
<feature type="binding site" evidence="12">
    <location>
        <position position="129"/>
    </location>
    <ligand>
        <name>Mg(2+)</name>
        <dbReference type="ChEBI" id="CHEBI:18420"/>
        <label>2</label>
    </ligand>
</feature>
<dbReference type="InterPro" id="IPR044015">
    <property type="entry name" value="FBPase_C_dom"/>
</dbReference>
<dbReference type="GO" id="GO:0006000">
    <property type="term" value="P:fructose metabolic process"/>
    <property type="evidence" value="ECO:0007669"/>
    <property type="project" value="TreeGrafter"/>
</dbReference>
<evidence type="ECO:0000313" key="18">
    <source>
        <dbReference type="EMBL" id="MCS3865370.1"/>
    </source>
</evidence>
<dbReference type="InterPro" id="IPR033391">
    <property type="entry name" value="FBPase_N"/>
</dbReference>
<evidence type="ECO:0000313" key="17">
    <source>
        <dbReference type="EMBL" id="MCS3709008.1"/>
    </source>
</evidence>
<dbReference type="GeneID" id="83728385"/>
<dbReference type="SMR" id="A0A840E9X8"/>
<dbReference type="GO" id="GO:0000287">
    <property type="term" value="F:magnesium ion binding"/>
    <property type="evidence" value="ECO:0007669"/>
    <property type="project" value="UniProtKB-UniRule"/>
</dbReference>
<dbReference type="Proteomes" id="UP001155144">
    <property type="component" value="Unassembled WGS sequence"/>
</dbReference>
<dbReference type="Pfam" id="PF00316">
    <property type="entry name" value="FBPase"/>
    <property type="match status" value="1"/>
</dbReference>
<comment type="subcellular location">
    <subcellularLocation>
        <location evidence="12">Cytoplasm</location>
    </subcellularLocation>
</comment>
<dbReference type="InterPro" id="IPR028343">
    <property type="entry name" value="FBPtase"/>
</dbReference>
<dbReference type="SUPFAM" id="SSF56655">
    <property type="entry name" value="Carbohydrate phosphatase"/>
    <property type="match status" value="1"/>
</dbReference>
<evidence type="ECO:0000259" key="14">
    <source>
        <dbReference type="Pfam" id="PF00316"/>
    </source>
</evidence>